<dbReference type="RefSeq" id="WP_202654467.1">
    <property type="nucleotide sequence ID" value="NZ_JAESWB010000181.1"/>
</dbReference>
<organism evidence="1 2">
    <name type="scientific">Neobacillus paridis</name>
    <dbReference type="NCBI Taxonomy" id="2803862"/>
    <lineage>
        <taxon>Bacteria</taxon>
        <taxon>Bacillati</taxon>
        <taxon>Bacillota</taxon>
        <taxon>Bacilli</taxon>
        <taxon>Bacillales</taxon>
        <taxon>Bacillaceae</taxon>
        <taxon>Neobacillus</taxon>
    </lineage>
</organism>
<name>A0ABS1TPC5_9BACI</name>
<evidence type="ECO:0000313" key="1">
    <source>
        <dbReference type="EMBL" id="MBL4953206.1"/>
    </source>
</evidence>
<dbReference type="Proteomes" id="UP000623967">
    <property type="component" value="Unassembled WGS sequence"/>
</dbReference>
<dbReference type="EMBL" id="JAESWB010000181">
    <property type="protein sequence ID" value="MBL4953206.1"/>
    <property type="molecule type" value="Genomic_DNA"/>
</dbReference>
<protein>
    <submittedName>
        <fullName evidence="1">Uncharacterized protein</fullName>
    </submittedName>
</protein>
<proteinExistence type="predicted"/>
<sequence length="76" mass="8823">MRRLEQWIVTIRCKSVDIWPESVDIVTKSVAIWSNSVDIVTNSVDIAKISEDTFLQRRKNDVCEIGTRHFLTTMKV</sequence>
<comment type="caution">
    <text evidence="1">The sequence shown here is derived from an EMBL/GenBank/DDBJ whole genome shotgun (WGS) entry which is preliminary data.</text>
</comment>
<evidence type="ECO:0000313" key="2">
    <source>
        <dbReference type="Proteomes" id="UP000623967"/>
    </source>
</evidence>
<accession>A0ABS1TPC5</accession>
<keyword evidence="2" id="KW-1185">Reference proteome</keyword>
<gene>
    <name evidence="1" type="ORF">JK635_13405</name>
</gene>
<reference evidence="1 2" key="1">
    <citation type="submission" date="2021-01" db="EMBL/GenBank/DDBJ databases">
        <title>Genome public.</title>
        <authorList>
            <person name="Liu C."/>
            <person name="Sun Q."/>
        </authorList>
    </citation>
    <scope>NUCLEOTIDE SEQUENCE [LARGE SCALE GENOMIC DNA]</scope>
    <source>
        <strain evidence="1 2">YIM B02564</strain>
    </source>
</reference>